<dbReference type="AlphaFoldDB" id="A0A9Q9HDM6"/>
<dbReference type="GeneID" id="75104516"/>
<accession>A0A9Q9HDM6</accession>
<feature type="signal peptide" evidence="1">
    <location>
        <begin position="1"/>
        <end position="21"/>
    </location>
</feature>
<keyword evidence="1" id="KW-0732">Signal</keyword>
<name>A0A9Q9HDM6_9RHOB</name>
<evidence type="ECO:0008006" key="4">
    <source>
        <dbReference type="Google" id="ProtNLM"/>
    </source>
</evidence>
<evidence type="ECO:0000313" key="3">
    <source>
        <dbReference type="Proteomes" id="UP001057991"/>
    </source>
</evidence>
<sequence length="114" mass="12318">MTWRPFRVLAMFALLAACQMAVPQPGPSKITLVPDDGGLLVLPQGQRIDFGRSPSGVIPVLDRELGAHRPLLLEGCPSGVIARHQWGALVLAFTRERFVGWQSGDRSSGLTCTP</sequence>
<reference evidence="2" key="1">
    <citation type="submission" date="2021-08" db="EMBL/GenBank/DDBJ databases">
        <authorList>
            <person name="Nwanade C."/>
            <person name="Wang M."/>
            <person name="Masoudi A."/>
            <person name="Yu Z."/>
            <person name="Liu J."/>
        </authorList>
    </citation>
    <scope>NUCLEOTIDE SEQUENCE</scope>
    <source>
        <strain evidence="2">S056</strain>
    </source>
</reference>
<protein>
    <recommendedName>
        <fullName evidence="4">Lipoprotein</fullName>
    </recommendedName>
</protein>
<proteinExistence type="predicted"/>
<dbReference type="PROSITE" id="PS51257">
    <property type="entry name" value="PROKAR_LIPOPROTEIN"/>
    <property type="match status" value="1"/>
</dbReference>
<dbReference type="RefSeq" id="WP_259792720.1">
    <property type="nucleotide sequence ID" value="NZ_CP080772.1"/>
</dbReference>
<organism evidence="2 3">
    <name type="scientific">Aliiroseovarius crassostreae</name>
    <dbReference type="NCBI Taxonomy" id="154981"/>
    <lineage>
        <taxon>Bacteria</taxon>
        <taxon>Pseudomonadati</taxon>
        <taxon>Pseudomonadota</taxon>
        <taxon>Alphaproteobacteria</taxon>
        <taxon>Rhodobacterales</taxon>
        <taxon>Paracoccaceae</taxon>
        <taxon>Aliiroseovarius</taxon>
    </lineage>
</organism>
<gene>
    <name evidence="2" type="ORF">K3X48_14275</name>
</gene>
<evidence type="ECO:0000256" key="1">
    <source>
        <dbReference type="SAM" id="SignalP"/>
    </source>
</evidence>
<dbReference type="EMBL" id="CP080776">
    <property type="protein sequence ID" value="UWP95317.1"/>
    <property type="molecule type" value="Genomic_DNA"/>
</dbReference>
<evidence type="ECO:0000313" key="2">
    <source>
        <dbReference type="EMBL" id="UWP95317.1"/>
    </source>
</evidence>
<feature type="chain" id="PRO_5040476326" description="Lipoprotein" evidence="1">
    <location>
        <begin position="22"/>
        <end position="114"/>
    </location>
</feature>
<dbReference type="Proteomes" id="UP001057991">
    <property type="component" value="Chromosome"/>
</dbReference>